<dbReference type="PROSITE" id="PS51786">
    <property type="entry name" value="LON_PROTEOLYTIC"/>
    <property type="match status" value="1"/>
</dbReference>
<feature type="transmembrane region" description="Helical" evidence="2">
    <location>
        <begin position="5"/>
        <end position="25"/>
    </location>
</feature>
<sequence length="341" mass="38129">MSRKIYIRSFLIALVLIVGSTFYYLPYYVTKPGMAQELEPIVSVEGGDKAEGSFMLTTIRMGKANIYSYAMAKFSDYQELFAEKDIRRDHESDEEYNLRQLHMMDGSKNHAIQVAYEKAGKSITFDYHGVYVLGVIKGMPASKELNPGDQIIKVDNLKFQSSKEFIDYVAEKKEGDEVTIVYIRNDKERTAKMKLKAFDEQPNKVGIGISLEDDKSPVTDPIVKIDSEQIGGPSAGLMFTLEIYNQLTKGDLTKGYRIAGTGTMSEDGTVGPIGGIQQKIVAADKSGAEIFFAPNERGIQDSNYREALIAAKDIKTDMKIVPVDTFDDARSYLERLPNKNK</sequence>
<feature type="active site" evidence="1">
    <location>
        <position position="279"/>
    </location>
</feature>
<dbReference type="GO" id="GO:0004252">
    <property type="term" value="F:serine-type endopeptidase activity"/>
    <property type="evidence" value="ECO:0007669"/>
    <property type="project" value="UniProtKB-UniRule"/>
</dbReference>
<keyword evidence="2" id="KW-0472">Membrane</keyword>
<feature type="domain" description="PDZ" evidence="3">
    <location>
        <begin position="111"/>
        <end position="186"/>
    </location>
</feature>
<keyword evidence="1" id="KW-0720">Serine protease</keyword>
<feature type="active site" evidence="1">
    <location>
        <position position="234"/>
    </location>
</feature>
<comment type="similarity">
    <text evidence="1">Belongs to the peptidase S16 family.</text>
</comment>
<dbReference type="SUPFAM" id="SSF50156">
    <property type="entry name" value="PDZ domain-like"/>
    <property type="match status" value="1"/>
</dbReference>
<comment type="catalytic activity">
    <reaction evidence="1">
        <text>Hydrolysis of proteins in presence of ATP.</text>
        <dbReference type="EC" id="3.4.21.53"/>
    </reaction>
</comment>
<dbReference type="InterPro" id="IPR001478">
    <property type="entry name" value="PDZ"/>
</dbReference>
<dbReference type="Gene3D" id="3.30.230.10">
    <property type="match status" value="1"/>
</dbReference>
<dbReference type="PATRIC" id="fig|1679170.3.peg.1546"/>
<evidence type="ECO:0000313" key="5">
    <source>
        <dbReference type="EMBL" id="KMY49339.1"/>
    </source>
</evidence>
<evidence type="ECO:0000256" key="2">
    <source>
        <dbReference type="SAM" id="Phobius"/>
    </source>
</evidence>
<dbReference type="EC" id="3.4.21.53" evidence="1"/>
<dbReference type="InterPro" id="IPR008269">
    <property type="entry name" value="Lon_proteolytic"/>
</dbReference>
<dbReference type="Proteomes" id="UP000037146">
    <property type="component" value="Unassembled WGS sequence"/>
</dbReference>
<dbReference type="OrthoDB" id="2356897at2"/>
<organism evidence="5 6">
    <name type="scientific">Peribacillus loiseleuriae</name>
    <dbReference type="NCBI Taxonomy" id="1679170"/>
    <lineage>
        <taxon>Bacteria</taxon>
        <taxon>Bacillati</taxon>
        <taxon>Bacillota</taxon>
        <taxon>Bacilli</taxon>
        <taxon>Bacillales</taxon>
        <taxon>Bacillaceae</taxon>
        <taxon>Peribacillus</taxon>
    </lineage>
</organism>
<keyword evidence="1" id="KW-0645">Protease</keyword>
<dbReference type="GO" id="GO:0005524">
    <property type="term" value="F:ATP binding"/>
    <property type="evidence" value="ECO:0007669"/>
    <property type="project" value="InterPro"/>
</dbReference>
<dbReference type="AlphaFoldDB" id="A0A0K9GRM2"/>
<dbReference type="STRING" id="1679170.AC625_07195"/>
<keyword evidence="1" id="KW-0378">Hydrolase</keyword>
<evidence type="ECO:0000256" key="1">
    <source>
        <dbReference type="PROSITE-ProRule" id="PRU01122"/>
    </source>
</evidence>
<dbReference type="RefSeq" id="WP_049680672.1">
    <property type="nucleotide sequence ID" value="NZ_LFZW01000001.1"/>
</dbReference>
<dbReference type="InterPro" id="IPR014721">
    <property type="entry name" value="Ribsml_uS5_D2-typ_fold_subgr"/>
</dbReference>
<dbReference type="NCBIfam" id="NF041438">
    <property type="entry name" value="SepM_fam_S16"/>
    <property type="match status" value="1"/>
</dbReference>
<reference evidence="6" key="1">
    <citation type="submission" date="2015-07" db="EMBL/GenBank/DDBJ databases">
        <title>Genome sequencing project for genomic taxonomy and phylogenomics of Bacillus-like bacteria.</title>
        <authorList>
            <person name="Liu B."/>
            <person name="Wang J."/>
            <person name="Zhu Y."/>
            <person name="Liu G."/>
            <person name="Chen Q."/>
            <person name="Chen Z."/>
            <person name="Lan J."/>
            <person name="Che J."/>
            <person name="Ge C."/>
            <person name="Shi H."/>
            <person name="Pan Z."/>
            <person name="Liu X."/>
        </authorList>
    </citation>
    <scope>NUCLEOTIDE SEQUENCE [LARGE SCALE GENOMIC DNA]</scope>
    <source>
        <strain evidence="6">FJAT-27997</strain>
    </source>
</reference>
<proteinExistence type="inferred from homology"/>
<keyword evidence="6" id="KW-1185">Reference proteome</keyword>
<dbReference type="GO" id="GO:0006508">
    <property type="term" value="P:proteolysis"/>
    <property type="evidence" value="ECO:0007669"/>
    <property type="project" value="UniProtKB-KW"/>
</dbReference>
<protein>
    <recommendedName>
        <fullName evidence="1">endopeptidase La</fullName>
        <ecNumber evidence="1">3.4.21.53</ecNumber>
    </recommendedName>
</protein>
<keyword evidence="2" id="KW-0812">Transmembrane</keyword>
<dbReference type="Gene3D" id="2.30.42.10">
    <property type="match status" value="1"/>
</dbReference>
<comment type="caution">
    <text evidence="5">The sequence shown here is derived from an EMBL/GenBank/DDBJ whole genome shotgun (WGS) entry which is preliminary data.</text>
</comment>
<dbReference type="InterPro" id="IPR020568">
    <property type="entry name" value="Ribosomal_Su5_D2-typ_SF"/>
</dbReference>
<dbReference type="PROSITE" id="PS50106">
    <property type="entry name" value="PDZ"/>
    <property type="match status" value="1"/>
</dbReference>
<dbReference type="GO" id="GO:0030163">
    <property type="term" value="P:protein catabolic process"/>
    <property type="evidence" value="ECO:0007669"/>
    <property type="project" value="InterPro"/>
</dbReference>
<evidence type="ECO:0000259" key="3">
    <source>
        <dbReference type="PROSITE" id="PS50106"/>
    </source>
</evidence>
<dbReference type="Pfam" id="PF05362">
    <property type="entry name" value="Lon_C"/>
    <property type="match status" value="1"/>
</dbReference>
<evidence type="ECO:0000313" key="6">
    <source>
        <dbReference type="Proteomes" id="UP000037146"/>
    </source>
</evidence>
<name>A0A0K9GRM2_9BACI</name>
<dbReference type="Pfam" id="PF13180">
    <property type="entry name" value="PDZ_2"/>
    <property type="match status" value="1"/>
</dbReference>
<dbReference type="GO" id="GO:0004176">
    <property type="term" value="F:ATP-dependent peptidase activity"/>
    <property type="evidence" value="ECO:0007669"/>
    <property type="project" value="UniProtKB-UniRule"/>
</dbReference>
<dbReference type="SMART" id="SM00228">
    <property type="entry name" value="PDZ"/>
    <property type="match status" value="1"/>
</dbReference>
<gene>
    <name evidence="5" type="ORF">AC625_07195</name>
</gene>
<keyword evidence="2" id="KW-1133">Transmembrane helix</keyword>
<dbReference type="InterPro" id="IPR036034">
    <property type="entry name" value="PDZ_sf"/>
</dbReference>
<feature type="domain" description="Lon proteolytic" evidence="4">
    <location>
        <begin position="226"/>
        <end position="336"/>
    </location>
</feature>
<dbReference type="PANTHER" id="PTHR10046">
    <property type="entry name" value="ATP DEPENDENT LON PROTEASE FAMILY MEMBER"/>
    <property type="match status" value="1"/>
</dbReference>
<evidence type="ECO:0000259" key="4">
    <source>
        <dbReference type="PROSITE" id="PS51786"/>
    </source>
</evidence>
<dbReference type="InterPro" id="IPR027065">
    <property type="entry name" value="Lon_Prtase"/>
</dbReference>
<dbReference type="SUPFAM" id="SSF54211">
    <property type="entry name" value="Ribosomal protein S5 domain 2-like"/>
    <property type="match status" value="1"/>
</dbReference>
<accession>A0A0K9GRM2</accession>
<dbReference type="EMBL" id="LFZW01000001">
    <property type="protein sequence ID" value="KMY49339.1"/>
    <property type="molecule type" value="Genomic_DNA"/>
</dbReference>